<dbReference type="Pfam" id="PF25583">
    <property type="entry name" value="WCX"/>
    <property type="match status" value="1"/>
</dbReference>
<dbReference type="Pfam" id="PF13280">
    <property type="entry name" value="WYL"/>
    <property type="match status" value="1"/>
</dbReference>
<accession>A0ABU4N3U4</accession>
<reference evidence="3 4" key="1">
    <citation type="journal article" date="2023" name="Microb. Genom.">
        <title>Mesoterricola silvestris gen. nov., sp. nov., Mesoterricola sediminis sp. nov., Geothrix oryzae sp. nov., Geothrix edaphica sp. nov., Geothrix rubra sp. nov., and Geothrix limicola sp. nov., six novel members of Acidobacteriota isolated from soils.</title>
        <authorList>
            <person name="Weisberg A.J."/>
            <person name="Pearce E."/>
            <person name="Kramer C.G."/>
            <person name="Chang J.H."/>
            <person name="Clarke C.R."/>
        </authorList>
    </citation>
    <scope>NUCLEOTIDE SEQUENCE [LARGE SCALE GENOMIC DNA]</scope>
    <source>
        <strain evidence="3 4">NE20-4-1</strain>
    </source>
</reference>
<dbReference type="InterPro" id="IPR026881">
    <property type="entry name" value="WYL_dom"/>
</dbReference>
<organism evidence="3 4">
    <name type="scientific">Streptomyces caniscabiei</name>
    <dbReference type="NCBI Taxonomy" id="2746961"/>
    <lineage>
        <taxon>Bacteria</taxon>
        <taxon>Bacillati</taxon>
        <taxon>Actinomycetota</taxon>
        <taxon>Actinomycetes</taxon>
        <taxon>Kitasatosporales</taxon>
        <taxon>Streptomycetaceae</taxon>
        <taxon>Streptomyces</taxon>
    </lineage>
</organism>
<dbReference type="PANTHER" id="PTHR34580">
    <property type="match status" value="1"/>
</dbReference>
<comment type="caution">
    <text evidence="3">The sequence shown here is derived from an EMBL/GenBank/DDBJ whole genome shotgun (WGS) entry which is preliminary data.</text>
</comment>
<evidence type="ECO:0000313" key="4">
    <source>
        <dbReference type="Proteomes" id="UP001282474"/>
    </source>
</evidence>
<dbReference type="PROSITE" id="PS52050">
    <property type="entry name" value="WYL"/>
    <property type="match status" value="1"/>
</dbReference>
<keyword evidence="4" id="KW-1185">Reference proteome</keyword>
<dbReference type="InterPro" id="IPR057727">
    <property type="entry name" value="WCX_dom"/>
</dbReference>
<feature type="domain" description="WYL" evidence="1">
    <location>
        <begin position="1"/>
        <end position="35"/>
    </location>
</feature>
<dbReference type="Proteomes" id="UP001282474">
    <property type="component" value="Unassembled WGS sequence"/>
</dbReference>
<sequence length="150" mass="16701">MDPYGLVSKAGVWYLVADRDGEPRLFRADRVEAAAVTDEPAHRRPGQNLATVWALLRARFESLPDGIRVHCRVRREQLEIFQRLFASQLVAPPHPMEDGWARAELAFRELPDVRGLLSLGAAVEVLDPPVARAELAAVAAELAALYRVRV</sequence>
<dbReference type="InterPro" id="IPR051534">
    <property type="entry name" value="CBASS_pafABC_assoc_protein"/>
</dbReference>
<proteinExistence type="predicted"/>
<evidence type="ECO:0000259" key="2">
    <source>
        <dbReference type="Pfam" id="PF25583"/>
    </source>
</evidence>
<evidence type="ECO:0000313" key="3">
    <source>
        <dbReference type="EMBL" id="MDX3044220.1"/>
    </source>
</evidence>
<gene>
    <name evidence="3" type="ORF">PV383_44755</name>
</gene>
<dbReference type="RefSeq" id="WP_313895616.1">
    <property type="nucleotide sequence ID" value="NZ_JABXWF010000042.1"/>
</dbReference>
<dbReference type="EMBL" id="JARAWJ010000071">
    <property type="protein sequence ID" value="MDX3044220.1"/>
    <property type="molecule type" value="Genomic_DNA"/>
</dbReference>
<feature type="domain" description="WCX" evidence="2">
    <location>
        <begin position="67"/>
        <end position="143"/>
    </location>
</feature>
<dbReference type="PANTHER" id="PTHR34580:SF1">
    <property type="entry name" value="PROTEIN PAFC"/>
    <property type="match status" value="1"/>
</dbReference>
<name>A0ABU4N3U4_9ACTN</name>
<evidence type="ECO:0000259" key="1">
    <source>
        <dbReference type="Pfam" id="PF13280"/>
    </source>
</evidence>
<protein>
    <submittedName>
        <fullName evidence="3">WYL domain-containing protein</fullName>
    </submittedName>
</protein>